<dbReference type="InterPro" id="IPR051531">
    <property type="entry name" value="N-acetyltransferase"/>
</dbReference>
<dbReference type="Gene3D" id="3.40.630.30">
    <property type="match status" value="1"/>
</dbReference>
<keyword evidence="4" id="KW-1185">Reference proteome</keyword>
<sequence length="201" mass="23004">MAYIRTSDPRRERRMMQDDRLRPRPMQGDVLATPRSRLRPFERYDLPGLSRLLADPRVMRHSLHGVQDMAGSRRFLDACRASYADKGFGYWAVVHPVSRALMGFCGFDHEILDGERELAIGYRYAVHHWGRGLATEVALAVVAHAFAITDCESLVAVVDPTNVPSSRVAQNAGFVWESMTTLEGQRVKVYRRHRYREVRSC</sequence>
<comment type="caution">
    <text evidence="3">The sequence shown here is derived from an EMBL/GenBank/DDBJ whole genome shotgun (WGS) entry which is preliminary data.</text>
</comment>
<dbReference type="EMBL" id="PXNS01000003">
    <property type="protein sequence ID" value="PTL95684.1"/>
    <property type="molecule type" value="Genomic_DNA"/>
</dbReference>
<evidence type="ECO:0000313" key="4">
    <source>
        <dbReference type="Proteomes" id="UP000241895"/>
    </source>
</evidence>
<evidence type="ECO:0000313" key="3">
    <source>
        <dbReference type="EMBL" id="PTL95684.1"/>
    </source>
</evidence>
<reference evidence="3 4" key="1">
    <citation type="submission" date="2018-03" db="EMBL/GenBank/DDBJ databases">
        <authorList>
            <person name="Zhou J."/>
            <person name="Li X."/>
            <person name="Xue M."/>
            <person name="Yin J."/>
        </authorList>
    </citation>
    <scope>NUCLEOTIDE SEQUENCE [LARGE SCALE GENOMIC DNA]</scope>
    <source>
        <strain evidence="3 4">SYSU ZJ2214</strain>
    </source>
</reference>
<evidence type="ECO:0000259" key="2">
    <source>
        <dbReference type="PROSITE" id="PS51186"/>
    </source>
</evidence>
<dbReference type="Proteomes" id="UP000241895">
    <property type="component" value="Unassembled WGS sequence"/>
</dbReference>
<evidence type="ECO:0000256" key="1">
    <source>
        <dbReference type="SAM" id="MobiDB-lite"/>
    </source>
</evidence>
<accession>A0ABX5J223</accession>
<feature type="compositionally biased region" description="Basic and acidic residues" evidence="1">
    <location>
        <begin position="7"/>
        <end position="22"/>
    </location>
</feature>
<proteinExistence type="predicted"/>
<gene>
    <name evidence="3" type="ORF">C6W88_06375</name>
</gene>
<dbReference type="PROSITE" id="PS51186">
    <property type="entry name" value="GNAT"/>
    <property type="match status" value="1"/>
</dbReference>
<dbReference type="InterPro" id="IPR016181">
    <property type="entry name" value="Acyl_CoA_acyltransferase"/>
</dbReference>
<dbReference type="InterPro" id="IPR000182">
    <property type="entry name" value="GNAT_dom"/>
</dbReference>
<dbReference type="Pfam" id="PF13302">
    <property type="entry name" value="Acetyltransf_3"/>
    <property type="match status" value="1"/>
</dbReference>
<dbReference type="PANTHER" id="PTHR43792">
    <property type="entry name" value="GNAT FAMILY, PUTATIVE (AFU_ORTHOLOGUE AFUA_3G00765)-RELATED-RELATED"/>
    <property type="match status" value="1"/>
</dbReference>
<protein>
    <submittedName>
        <fullName evidence="3">GNAT family N-acetyltransferase</fullName>
    </submittedName>
</protein>
<feature type="domain" description="N-acetyltransferase" evidence="2">
    <location>
        <begin position="36"/>
        <end position="201"/>
    </location>
</feature>
<organism evidence="3 4">
    <name type="scientific">Halomonas litopenaei</name>
    <dbReference type="NCBI Taxonomy" id="2109328"/>
    <lineage>
        <taxon>Bacteria</taxon>
        <taxon>Pseudomonadati</taxon>
        <taxon>Pseudomonadota</taxon>
        <taxon>Gammaproteobacteria</taxon>
        <taxon>Oceanospirillales</taxon>
        <taxon>Halomonadaceae</taxon>
        <taxon>Halomonas</taxon>
    </lineage>
</organism>
<dbReference type="SUPFAM" id="SSF55729">
    <property type="entry name" value="Acyl-CoA N-acyltransferases (Nat)"/>
    <property type="match status" value="1"/>
</dbReference>
<dbReference type="PANTHER" id="PTHR43792:SF1">
    <property type="entry name" value="N-ACETYLTRANSFERASE DOMAIN-CONTAINING PROTEIN"/>
    <property type="match status" value="1"/>
</dbReference>
<name>A0ABX5J223_9GAMM</name>
<feature type="region of interest" description="Disordered" evidence="1">
    <location>
        <begin position="1"/>
        <end position="28"/>
    </location>
</feature>